<sequence length="174" mass="17659">MTSGTAASDTTGPVVSGKSELLVSALLFVLGVVALIDAATLETNAASVGPLSSAVFPTVVGVILLVVGVALAIDVLRGGRGDMEGGEDIDLDQPTAWVPFFAVGGFFLANAVLIESVGWPITGTLLFFGSAVALGSRRYVTTLMVALVIAFGSYLLFVYALGAYLPGGVLEGAF</sequence>
<evidence type="ECO:0000256" key="1">
    <source>
        <dbReference type="SAM" id="Phobius"/>
    </source>
</evidence>
<feature type="transmembrane region" description="Helical" evidence="1">
    <location>
        <begin position="96"/>
        <end position="113"/>
    </location>
</feature>
<feature type="transmembrane region" description="Helical" evidence="1">
    <location>
        <begin position="21"/>
        <end position="41"/>
    </location>
</feature>
<keyword evidence="4" id="KW-1185">Reference proteome</keyword>
<comment type="caution">
    <text evidence="3">The sequence shown here is derived from an EMBL/GenBank/DDBJ whole genome shotgun (WGS) entry which is preliminary data.</text>
</comment>
<feature type="transmembrane region" description="Helical" evidence="1">
    <location>
        <begin position="119"/>
        <end position="136"/>
    </location>
</feature>
<name>A0A7I9WM53_9MYCO</name>
<gene>
    <name evidence="3" type="ORF">MMUR_29470</name>
</gene>
<protein>
    <submittedName>
        <fullName evidence="3">Membrane protein</fullName>
    </submittedName>
</protein>
<feature type="transmembrane region" description="Helical" evidence="1">
    <location>
        <begin position="143"/>
        <end position="165"/>
    </location>
</feature>
<dbReference type="EMBL" id="BLKT01000003">
    <property type="protein sequence ID" value="GFG58811.1"/>
    <property type="molecule type" value="Genomic_DNA"/>
</dbReference>
<keyword evidence="1" id="KW-0472">Membrane</keyword>
<keyword evidence="1" id="KW-0812">Transmembrane</keyword>
<dbReference type="Pfam" id="PF07331">
    <property type="entry name" value="TctB"/>
    <property type="match status" value="1"/>
</dbReference>
<dbReference type="InterPro" id="IPR009936">
    <property type="entry name" value="DUF1468"/>
</dbReference>
<dbReference type="Proteomes" id="UP000465241">
    <property type="component" value="Unassembled WGS sequence"/>
</dbReference>
<evidence type="ECO:0000259" key="2">
    <source>
        <dbReference type="Pfam" id="PF07331"/>
    </source>
</evidence>
<feature type="domain" description="DUF1468" evidence="2">
    <location>
        <begin position="22"/>
        <end position="166"/>
    </location>
</feature>
<dbReference type="AlphaFoldDB" id="A0A7I9WM53"/>
<organism evidence="3 4">
    <name type="scientific">Mycolicibacterium murale</name>
    <dbReference type="NCBI Taxonomy" id="182220"/>
    <lineage>
        <taxon>Bacteria</taxon>
        <taxon>Bacillati</taxon>
        <taxon>Actinomycetota</taxon>
        <taxon>Actinomycetes</taxon>
        <taxon>Mycobacteriales</taxon>
        <taxon>Mycobacteriaceae</taxon>
        <taxon>Mycolicibacterium</taxon>
    </lineage>
</organism>
<reference evidence="3 4" key="1">
    <citation type="journal article" date="2019" name="Emerg. Microbes Infect.">
        <title>Comprehensive subspecies identification of 175 nontuberculous mycobacteria species based on 7547 genomic profiles.</title>
        <authorList>
            <person name="Matsumoto Y."/>
            <person name="Kinjo T."/>
            <person name="Motooka D."/>
            <person name="Nabeya D."/>
            <person name="Jung N."/>
            <person name="Uechi K."/>
            <person name="Horii T."/>
            <person name="Iida T."/>
            <person name="Fujita J."/>
            <person name="Nakamura S."/>
        </authorList>
    </citation>
    <scope>NUCLEOTIDE SEQUENCE [LARGE SCALE GENOMIC DNA]</scope>
    <source>
        <strain evidence="3 4">JCM 13392</strain>
    </source>
</reference>
<evidence type="ECO:0000313" key="4">
    <source>
        <dbReference type="Proteomes" id="UP000465241"/>
    </source>
</evidence>
<keyword evidence="1" id="KW-1133">Transmembrane helix</keyword>
<evidence type="ECO:0000313" key="3">
    <source>
        <dbReference type="EMBL" id="GFG58811.1"/>
    </source>
</evidence>
<feature type="transmembrane region" description="Helical" evidence="1">
    <location>
        <begin position="53"/>
        <end position="76"/>
    </location>
</feature>
<dbReference type="RefSeq" id="WP_193489540.1">
    <property type="nucleotide sequence ID" value="NZ_BAAAMC010000008.1"/>
</dbReference>
<proteinExistence type="predicted"/>
<accession>A0A7I9WM53</accession>